<evidence type="ECO:0000313" key="7">
    <source>
        <dbReference type="Proteomes" id="UP000294547"/>
    </source>
</evidence>
<evidence type="ECO:0000256" key="4">
    <source>
        <dbReference type="ARBA" id="ARBA00023163"/>
    </source>
</evidence>
<dbReference type="InterPro" id="IPR036390">
    <property type="entry name" value="WH_DNA-bd_sf"/>
</dbReference>
<evidence type="ECO:0000256" key="1">
    <source>
        <dbReference type="ARBA" id="ARBA00022491"/>
    </source>
</evidence>
<keyword evidence="3" id="KW-0238">DNA-binding</keyword>
<accession>A0A4R6RN16</accession>
<dbReference type="AlphaFoldDB" id="A0A4R6RN16"/>
<feature type="domain" description="HTH deoR-type" evidence="5">
    <location>
        <begin position="5"/>
        <end position="60"/>
    </location>
</feature>
<dbReference type="GO" id="GO:0003700">
    <property type="term" value="F:DNA-binding transcription factor activity"/>
    <property type="evidence" value="ECO:0007669"/>
    <property type="project" value="InterPro"/>
</dbReference>
<keyword evidence="1" id="KW-0678">Repressor</keyword>
<dbReference type="InterPro" id="IPR001034">
    <property type="entry name" value="DeoR_HTH"/>
</dbReference>
<dbReference type="PROSITE" id="PS00894">
    <property type="entry name" value="HTH_DEOR_1"/>
    <property type="match status" value="1"/>
</dbReference>
<dbReference type="InterPro" id="IPR018356">
    <property type="entry name" value="Tscrpt_reg_HTH_DeoR_CS"/>
</dbReference>
<name>A0A4R6RN16_9HYPH</name>
<dbReference type="GO" id="GO:0003677">
    <property type="term" value="F:DNA binding"/>
    <property type="evidence" value="ECO:0007669"/>
    <property type="project" value="UniProtKB-KW"/>
</dbReference>
<dbReference type="PROSITE" id="PS51000">
    <property type="entry name" value="HTH_DEOR_2"/>
    <property type="match status" value="1"/>
</dbReference>
<dbReference type="Gene3D" id="3.40.50.1360">
    <property type="match status" value="1"/>
</dbReference>
<dbReference type="Pfam" id="PF08220">
    <property type="entry name" value="HTH_DeoR"/>
    <property type="match status" value="1"/>
</dbReference>
<dbReference type="Gene3D" id="1.10.10.10">
    <property type="entry name" value="Winged helix-like DNA-binding domain superfamily/Winged helix DNA-binding domain"/>
    <property type="match status" value="1"/>
</dbReference>
<dbReference type="InterPro" id="IPR014036">
    <property type="entry name" value="DeoR-like_C"/>
</dbReference>
<evidence type="ECO:0000259" key="5">
    <source>
        <dbReference type="PROSITE" id="PS51000"/>
    </source>
</evidence>
<gene>
    <name evidence="6" type="ORF">EDD54_1083</name>
</gene>
<keyword evidence="2" id="KW-0805">Transcription regulation</keyword>
<dbReference type="EMBL" id="SNXY01000006">
    <property type="protein sequence ID" value="TDP87196.1"/>
    <property type="molecule type" value="Genomic_DNA"/>
</dbReference>
<evidence type="ECO:0000313" key="6">
    <source>
        <dbReference type="EMBL" id="TDP87196.1"/>
    </source>
</evidence>
<dbReference type="OrthoDB" id="7849339at2"/>
<dbReference type="PRINTS" id="PR00037">
    <property type="entry name" value="HTHLACR"/>
</dbReference>
<dbReference type="InterPro" id="IPR036388">
    <property type="entry name" value="WH-like_DNA-bd_sf"/>
</dbReference>
<dbReference type="Proteomes" id="UP000294547">
    <property type="component" value="Unassembled WGS sequence"/>
</dbReference>
<keyword evidence="7" id="KW-1185">Reference proteome</keyword>
<dbReference type="PANTHER" id="PTHR30363:SF4">
    <property type="entry name" value="GLYCEROL-3-PHOSPHATE REGULON REPRESSOR"/>
    <property type="match status" value="1"/>
</dbReference>
<keyword evidence="4" id="KW-0804">Transcription</keyword>
<dbReference type="InterPro" id="IPR037171">
    <property type="entry name" value="NagB/RpiA_transferase-like"/>
</dbReference>
<dbReference type="PANTHER" id="PTHR30363">
    <property type="entry name" value="HTH-TYPE TRANSCRIPTIONAL REGULATOR SRLR-RELATED"/>
    <property type="match status" value="1"/>
</dbReference>
<comment type="caution">
    <text evidence="6">The sequence shown here is derived from an EMBL/GenBank/DDBJ whole genome shotgun (WGS) entry which is preliminary data.</text>
</comment>
<dbReference type="Pfam" id="PF00455">
    <property type="entry name" value="DeoRC"/>
    <property type="match status" value="1"/>
</dbReference>
<evidence type="ECO:0000256" key="3">
    <source>
        <dbReference type="ARBA" id="ARBA00023125"/>
    </source>
</evidence>
<sequence>MRASKSRRQAQILAELDRLPSLRVADLAERLAVSTETIRRDLDELTGQGRLNRTYGGAVRMMNSEPAMNERHALHVVERQRIAAAVVGRLAGARVVMIGSGSTTLHVARQIAADLRDLTVITHGFAIAAALSANASIKVVMAPGEYHAGEGATVGVHTTGFLSNFFADVAVLGASGLTEEGPNDALIESAAVYTAMTRRAARTLVAADHSKFGRMFPARYSGWSEVAELVSDSAPDGAVAAALAAAGVAVTPAP</sequence>
<dbReference type="SUPFAM" id="SSF46785">
    <property type="entry name" value="Winged helix' DNA-binding domain"/>
    <property type="match status" value="1"/>
</dbReference>
<protein>
    <submittedName>
        <fullName evidence="6">DeoR family transcriptional regulator</fullName>
    </submittedName>
</protein>
<dbReference type="RefSeq" id="WP_126535860.1">
    <property type="nucleotide sequence ID" value="NZ_BSPM01000008.1"/>
</dbReference>
<organism evidence="6 7">
    <name type="scientific">Oharaeibacter diazotrophicus</name>
    <dbReference type="NCBI Taxonomy" id="1920512"/>
    <lineage>
        <taxon>Bacteria</taxon>
        <taxon>Pseudomonadati</taxon>
        <taxon>Pseudomonadota</taxon>
        <taxon>Alphaproteobacteria</taxon>
        <taxon>Hyphomicrobiales</taxon>
        <taxon>Pleomorphomonadaceae</taxon>
        <taxon>Oharaeibacter</taxon>
    </lineage>
</organism>
<evidence type="ECO:0000256" key="2">
    <source>
        <dbReference type="ARBA" id="ARBA00023015"/>
    </source>
</evidence>
<dbReference type="SMART" id="SM01134">
    <property type="entry name" value="DeoRC"/>
    <property type="match status" value="1"/>
</dbReference>
<reference evidence="6 7" key="1">
    <citation type="submission" date="2019-03" db="EMBL/GenBank/DDBJ databases">
        <title>Genomic Encyclopedia of Type Strains, Phase IV (KMG-IV): sequencing the most valuable type-strain genomes for metagenomic binning, comparative biology and taxonomic classification.</title>
        <authorList>
            <person name="Goeker M."/>
        </authorList>
    </citation>
    <scope>NUCLEOTIDE SEQUENCE [LARGE SCALE GENOMIC DNA]</scope>
    <source>
        <strain evidence="6 7">DSM 102969</strain>
    </source>
</reference>
<dbReference type="SUPFAM" id="SSF100950">
    <property type="entry name" value="NagB/RpiA/CoA transferase-like"/>
    <property type="match status" value="1"/>
</dbReference>
<dbReference type="SMART" id="SM00420">
    <property type="entry name" value="HTH_DEOR"/>
    <property type="match status" value="1"/>
</dbReference>
<dbReference type="InterPro" id="IPR050313">
    <property type="entry name" value="Carb_Metab_HTH_regulators"/>
</dbReference>
<proteinExistence type="predicted"/>